<dbReference type="EMBL" id="RBNI01023274">
    <property type="protein sequence ID" value="RUO96117.1"/>
    <property type="molecule type" value="Genomic_DNA"/>
</dbReference>
<protein>
    <recommendedName>
        <fullName evidence="4">Condensin complex subunit 2</fullName>
    </recommendedName>
</protein>
<comment type="caution">
    <text evidence="12">The sequence shown here is derived from an EMBL/GenBank/DDBJ whole genome shotgun (WGS) entry which is preliminary data.</text>
</comment>
<dbReference type="GO" id="GO:0007076">
    <property type="term" value="P:mitotic chromosome condensation"/>
    <property type="evidence" value="ECO:0007669"/>
    <property type="project" value="InterPro"/>
</dbReference>
<keyword evidence="9" id="KW-0226">DNA condensation</keyword>
<evidence type="ECO:0000256" key="10">
    <source>
        <dbReference type="ARBA" id="ARBA00023306"/>
    </source>
</evidence>
<evidence type="ECO:0000256" key="3">
    <source>
        <dbReference type="ARBA" id="ARBA00009471"/>
    </source>
</evidence>
<dbReference type="AlphaFoldDB" id="A0A433A051"/>
<dbReference type="GO" id="GO:0005737">
    <property type="term" value="C:cytoplasm"/>
    <property type="evidence" value="ECO:0007669"/>
    <property type="project" value="UniProtKB-SubCell"/>
</dbReference>
<evidence type="ECO:0000256" key="9">
    <source>
        <dbReference type="ARBA" id="ARBA00023067"/>
    </source>
</evidence>
<dbReference type="InterPro" id="IPR022816">
    <property type="entry name" value="Condensin_barren_su2"/>
</dbReference>
<evidence type="ECO:0000256" key="2">
    <source>
        <dbReference type="ARBA" id="ARBA00004496"/>
    </source>
</evidence>
<proteinExistence type="inferred from homology"/>
<feature type="compositionally biased region" description="Acidic residues" evidence="11">
    <location>
        <begin position="47"/>
        <end position="60"/>
    </location>
</feature>
<evidence type="ECO:0000256" key="7">
    <source>
        <dbReference type="ARBA" id="ARBA00022618"/>
    </source>
</evidence>
<keyword evidence="13" id="KW-1185">Reference proteome</keyword>
<feature type="region of interest" description="Disordered" evidence="11">
    <location>
        <begin position="141"/>
        <end position="169"/>
    </location>
</feature>
<dbReference type="Proteomes" id="UP000268093">
    <property type="component" value="Unassembled WGS sequence"/>
</dbReference>
<feature type="non-terminal residue" evidence="12">
    <location>
        <position position="437"/>
    </location>
</feature>
<reference evidence="12 13" key="1">
    <citation type="journal article" date="2018" name="New Phytol.">
        <title>Phylogenomics of Endogonaceae and evolution of mycorrhizas within Mucoromycota.</title>
        <authorList>
            <person name="Chang Y."/>
            <person name="Desiro A."/>
            <person name="Na H."/>
            <person name="Sandor L."/>
            <person name="Lipzen A."/>
            <person name="Clum A."/>
            <person name="Barry K."/>
            <person name="Grigoriev I.V."/>
            <person name="Martin F.M."/>
            <person name="Stajich J.E."/>
            <person name="Smith M.E."/>
            <person name="Bonito G."/>
            <person name="Spatafora J.W."/>
        </authorList>
    </citation>
    <scope>NUCLEOTIDE SEQUENCE [LARGE SCALE GENOMIC DNA]</scope>
    <source>
        <strain evidence="12 13">GMNB39</strain>
    </source>
</reference>
<dbReference type="PANTHER" id="PTHR13108">
    <property type="entry name" value="CONDENSIN COMPLEX SUBUNIT 2"/>
    <property type="match status" value="1"/>
</dbReference>
<dbReference type="GO" id="GO:0000796">
    <property type="term" value="C:condensin complex"/>
    <property type="evidence" value="ECO:0007669"/>
    <property type="project" value="InterPro"/>
</dbReference>
<feature type="region of interest" description="Disordered" evidence="11">
    <location>
        <begin position="255"/>
        <end position="274"/>
    </location>
</feature>
<dbReference type="Pfam" id="PF05786">
    <property type="entry name" value="Cnd2"/>
    <property type="match status" value="1"/>
</dbReference>
<evidence type="ECO:0000256" key="8">
    <source>
        <dbReference type="ARBA" id="ARBA00022776"/>
    </source>
</evidence>
<dbReference type="OrthoDB" id="362021at2759"/>
<comment type="subcellular location">
    <subcellularLocation>
        <location evidence="1">Chromosome</location>
    </subcellularLocation>
    <subcellularLocation>
        <location evidence="2">Cytoplasm</location>
    </subcellularLocation>
</comment>
<keyword evidence="5" id="KW-0158">Chromosome</keyword>
<dbReference type="PANTHER" id="PTHR13108:SF9">
    <property type="entry name" value="CONDENSIN COMPLEX SUBUNIT 2"/>
    <property type="match status" value="1"/>
</dbReference>
<evidence type="ECO:0000256" key="5">
    <source>
        <dbReference type="ARBA" id="ARBA00022454"/>
    </source>
</evidence>
<evidence type="ECO:0000256" key="1">
    <source>
        <dbReference type="ARBA" id="ARBA00004286"/>
    </source>
</evidence>
<evidence type="ECO:0000313" key="12">
    <source>
        <dbReference type="EMBL" id="RUO96117.1"/>
    </source>
</evidence>
<dbReference type="GO" id="GO:0051301">
    <property type="term" value="P:cell division"/>
    <property type="evidence" value="ECO:0007669"/>
    <property type="project" value="UniProtKB-KW"/>
</dbReference>
<gene>
    <name evidence="12" type="ORF">BC936DRAFT_142586</name>
</gene>
<comment type="similarity">
    <text evidence="3">Belongs to the CND2 (condensin subunit 2) family.</text>
</comment>
<evidence type="ECO:0000256" key="4">
    <source>
        <dbReference type="ARBA" id="ARBA00016065"/>
    </source>
</evidence>
<keyword evidence="10" id="KW-0131">Cell cycle</keyword>
<keyword evidence="6" id="KW-0963">Cytoplasm</keyword>
<dbReference type="GO" id="GO:0003682">
    <property type="term" value="F:chromatin binding"/>
    <property type="evidence" value="ECO:0007669"/>
    <property type="project" value="TreeGrafter"/>
</dbReference>
<feature type="region of interest" description="Disordered" evidence="11">
    <location>
        <begin position="28"/>
        <end position="72"/>
    </location>
</feature>
<accession>A0A433A051</accession>
<name>A0A433A051_9FUNG</name>
<organism evidence="12 13">
    <name type="scientific">Jimgerdemannia flammicorona</name>
    <dbReference type="NCBI Taxonomy" id="994334"/>
    <lineage>
        <taxon>Eukaryota</taxon>
        <taxon>Fungi</taxon>
        <taxon>Fungi incertae sedis</taxon>
        <taxon>Mucoromycota</taxon>
        <taxon>Mucoromycotina</taxon>
        <taxon>Endogonomycetes</taxon>
        <taxon>Endogonales</taxon>
        <taxon>Endogonaceae</taxon>
        <taxon>Jimgerdemannia</taxon>
    </lineage>
</organism>
<sequence length="437" mass="47800">MDELLSYDICPSLKDFTFATDASELPFLRSHTDEDEDPTSMIANPVGDDDDDDDLGDYFGEDNGVSNADDDDSSIVVVAAPGTAAPFDPAVKSLKEKDYMMAMAGEENEMFSYFDSAFMRSWAGPEHWKMRRAVKEYNNPLSPPVDKPATAELVDGTEGDEGAAPTGAKKKREAFSVNFVGGEDVDEKVLFARAPKRRSIKLIETKEGGAKHLLPDDMNFSSKQLLRMFARPNFSVDVQEEEEEVNEQFWADQVDAAPDGPEGQASGEADRADSPDLDLPFLFHDVDVDDDDDPFGDAEGDVDDIPVGGDSHGYGDNLIAASLRKVKPAYVNYAKTAKKVDVKKLKDNLWREMTVGNGTAAGAAAAQEDVPEDATVVGRQKFTEIVSGLDKVYPEKKRKDISVPFCFICLLHLANEKNLVIEKAGGDGLDDLIVMQD</sequence>
<evidence type="ECO:0000256" key="6">
    <source>
        <dbReference type="ARBA" id="ARBA00022490"/>
    </source>
</evidence>
<keyword evidence="7" id="KW-0132">Cell division</keyword>
<keyword evidence="8" id="KW-0498">Mitosis</keyword>
<evidence type="ECO:0000313" key="13">
    <source>
        <dbReference type="Proteomes" id="UP000268093"/>
    </source>
</evidence>
<evidence type="ECO:0000256" key="11">
    <source>
        <dbReference type="SAM" id="MobiDB-lite"/>
    </source>
</evidence>